<protein>
    <submittedName>
        <fullName evidence="1">Uncharacterized protein</fullName>
    </submittedName>
</protein>
<dbReference type="RefSeq" id="WP_258821712.1">
    <property type="nucleotide sequence ID" value="NZ_JANUHB010000002.1"/>
</dbReference>
<dbReference type="Proteomes" id="UP001206126">
    <property type="component" value="Unassembled WGS sequence"/>
</dbReference>
<reference evidence="1 2" key="1">
    <citation type="submission" date="2022-08" db="EMBL/GenBank/DDBJ databases">
        <title>Reclassification of Massilia species as members of the genera Telluria, Duganella, Pseudoduganella, Mokoshia gen. nov. and Zemynaea gen. nov. using orthogonal and non-orthogonal genome-based approaches.</title>
        <authorList>
            <person name="Bowman J.P."/>
        </authorList>
    </citation>
    <scope>NUCLEOTIDE SEQUENCE [LARGE SCALE GENOMIC DNA]</scope>
    <source>
        <strain evidence="1 2">JCM 31605</strain>
    </source>
</reference>
<accession>A0ABT2D9E7</accession>
<organism evidence="1 2">
    <name type="scientific">Massilia agilis</name>
    <dbReference type="NCBI Taxonomy" id="1811226"/>
    <lineage>
        <taxon>Bacteria</taxon>
        <taxon>Pseudomonadati</taxon>
        <taxon>Pseudomonadota</taxon>
        <taxon>Betaproteobacteria</taxon>
        <taxon>Burkholderiales</taxon>
        <taxon>Oxalobacteraceae</taxon>
        <taxon>Telluria group</taxon>
        <taxon>Massilia</taxon>
    </lineage>
</organism>
<gene>
    <name evidence="1" type="ORF">NX774_08330</name>
</gene>
<proteinExistence type="predicted"/>
<comment type="caution">
    <text evidence="1">The sequence shown here is derived from an EMBL/GenBank/DDBJ whole genome shotgun (WGS) entry which is preliminary data.</text>
</comment>
<name>A0ABT2D9E7_9BURK</name>
<evidence type="ECO:0000313" key="1">
    <source>
        <dbReference type="EMBL" id="MCS0807928.1"/>
    </source>
</evidence>
<keyword evidence="2" id="KW-1185">Reference proteome</keyword>
<sequence>MNLIKHMEAVFVAALAFAGSLSYVVETLPQAQAHVAAPAANSAAAASMPVVIVSAKRMTEAEKRASLQAERAGSKA</sequence>
<dbReference type="EMBL" id="JANUHB010000002">
    <property type="protein sequence ID" value="MCS0807928.1"/>
    <property type="molecule type" value="Genomic_DNA"/>
</dbReference>
<evidence type="ECO:0000313" key="2">
    <source>
        <dbReference type="Proteomes" id="UP001206126"/>
    </source>
</evidence>